<dbReference type="EMBL" id="CP042436">
    <property type="protein sequence ID" value="QEC61123.1"/>
    <property type="molecule type" value="Genomic_DNA"/>
</dbReference>
<dbReference type="Gene3D" id="1.20.120.450">
    <property type="entry name" value="dinb family like domain"/>
    <property type="match status" value="1"/>
</dbReference>
<dbReference type="KEGG" id="mgin:FRZ54_00515"/>
<dbReference type="OrthoDB" id="1495892at2"/>
<evidence type="ECO:0000313" key="3">
    <source>
        <dbReference type="Proteomes" id="UP000321479"/>
    </source>
</evidence>
<reference evidence="2 3" key="1">
    <citation type="journal article" date="2017" name="Curr. Microbiol.">
        <title>Mucilaginibacter ginsenosidivorans sp. nov., Isolated from Soil of Ginseng Field.</title>
        <authorList>
            <person name="Kim M.M."/>
            <person name="Siddiqi M.Z."/>
            <person name="Im W.T."/>
        </authorList>
    </citation>
    <scope>NUCLEOTIDE SEQUENCE [LARGE SCALE GENOMIC DNA]</scope>
    <source>
        <strain evidence="2 3">Gsoil 3017</strain>
    </source>
</reference>
<protein>
    <submittedName>
        <fullName evidence="2">DinB family protein</fullName>
    </submittedName>
</protein>
<dbReference type="AlphaFoldDB" id="A0A5B8UPT6"/>
<evidence type="ECO:0000259" key="1">
    <source>
        <dbReference type="Pfam" id="PF12867"/>
    </source>
</evidence>
<proteinExistence type="predicted"/>
<dbReference type="InterPro" id="IPR024775">
    <property type="entry name" value="DinB-like"/>
</dbReference>
<name>A0A5B8UPT6_9SPHI</name>
<gene>
    <name evidence="2" type="ORF">FRZ54_00515</name>
</gene>
<dbReference type="SUPFAM" id="SSF109854">
    <property type="entry name" value="DinB/YfiT-like putative metalloenzymes"/>
    <property type="match status" value="1"/>
</dbReference>
<sequence length="176" mass="19967">MTIEQERKAIERTLDIYRSRLDGIPDDEFDVTPPGGGWSYAEVYSHVLQANLSSTIAAEKCTLSTCRPTSKGRSVIGFFVLTFNRFPPFRVKEPKAVAAGMPAKKISKEDARNLLVKCRKRVDSVAELIRDSSPHCKIKHARLGMLNAAQWFKFVLIHSKHHLKQLERVEKKFQTG</sequence>
<dbReference type="Proteomes" id="UP000321479">
    <property type="component" value="Chromosome"/>
</dbReference>
<dbReference type="Pfam" id="PF12867">
    <property type="entry name" value="DinB_2"/>
    <property type="match status" value="1"/>
</dbReference>
<evidence type="ECO:0000313" key="2">
    <source>
        <dbReference type="EMBL" id="QEC61123.1"/>
    </source>
</evidence>
<accession>A0A5B8UPT6</accession>
<organism evidence="2 3">
    <name type="scientific">Mucilaginibacter ginsenosidivorans</name>
    <dbReference type="NCBI Taxonomy" id="398053"/>
    <lineage>
        <taxon>Bacteria</taxon>
        <taxon>Pseudomonadati</taxon>
        <taxon>Bacteroidota</taxon>
        <taxon>Sphingobacteriia</taxon>
        <taxon>Sphingobacteriales</taxon>
        <taxon>Sphingobacteriaceae</taxon>
        <taxon>Mucilaginibacter</taxon>
    </lineage>
</organism>
<dbReference type="InterPro" id="IPR034660">
    <property type="entry name" value="DinB/YfiT-like"/>
</dbReference>
<dbReference type="RefSeq" id="WP_147029702.1">
    <property type="nucleotide sequence ID" value="NZ_CP042436.1"/>
</dbReference>
<feature type="domain" description="DinB-like" evidence="1">
    <location>
        <begin position="10"/>
        <end position="166"/>
    </location>
</feature>
<keyword evidence="3" id="KW-1185">Reference proteome</keyword>